<dbReference type="EMBL" id="JBEPML010000012">
    <property type="protein sequence ID" value="MET3793153.1"/>
    <property type="molecule type" value="Genomic_DNA"/>
</dbReference>
<gene>
    <name evidence="1" type="ORF">ABID37_003377</name>
</gene>
<keyword evidence="2" id="KW-1185">Reference proteome</keyword>
<organism evidence="1 2">
    <name type="scientific">Aquamicrobium terrae</name>
    <dbReference type="NCBI Taxonomy" id="1324945"/>
    <lineage>
        <taxon>Bacteria</taxon>
        <taxon>Pseudomonadati</taxon>
        <taxon>Pseudomonadota</taxon>
        <taxon>Alphaproteobacteria</taxon>
        <taxon>Hyphomicrobiales</taxon>
        <taxon>Phyllobacteriaceae</taxon>
        <taxon>Aquamicrobium</taxon>
    </lineage>
</organism>
<accession>A0ABV2N264</accession>
<proteinExistence type="predicted"/>
<evidence type="ECO:0000313" key="1">
    <source>
        <dbReference type="EMBL" id="MET3793153.1"/>
    </source>
</evidence>
<dbReference type="RefSeq" id="WP_354196826.1">
    <property type="nucleotide sequence ID" value="NZ_JBEPML010000012.1"/>
</dbReference>
<protein>
    <submittedName>
        <fullName evidence="1">Uncharacterized protein</fullName>
    </submittedName>
</protein>
<reference evidence="1 2" key="1">
    <citation type="submission" date="2024-06" db="EMBL/GenBank/DDBJ databases">
        <title>Genomic Encyclopedia of Type Strains, Phase IV (KMG-IV): sequencing the most valuable type-strain genomes for metagenomic binning, comparative biology and taxonomic classification.</title>
        <authorList>
            <person name="Goeker M."/>
        </authorList>
    </citation>
    <scope>NUCLEOTIDE SEQUENCE [LARGE SCALE GENOMIC DNA]</scope>
    <source>
        <strain evidence="1 2">DSM 27865</strain>
    </source>
</reference>
<evidence type="ECO:0000313" key="2">
    <source>
        <dbReference type="Proteomes" id="UP001549076"/>
    </source>
</evidence>
<name>A0ABV2N264_9HYPH</name>
<dbReference type="Proteomes" id="UP001549076">
    <property type="component" value="Unassembled WGS sequence"/>
</dbReference>
<sequence length="41" mass="4255">MTPVTLFRTDGGLGVLPSAGLDDDEIEALAEYDAFESGPAL</sequence>
<comment type="caution">
    <text evidence="1">The sequence shown here is derived from an EMBL/GenBank/DDBJ whole genome shotgun (WGS) entry which is preliminary data.</text>
</comment>